<comment type="similarity">
    <text evidence="1">Belongs to the myoviridae tail sheath protein family.</text>
</comment>
<accession>A0ABV9ASM9</accession>
<evidence type="ECO:0000256" key="1">
    <source>
        <dbReference type="ARBA" id="ARBA00008005"/>
    </source>
</evidence>
<evidence type="ECO:0000313" key="5">
    <source>
        <dbReference type="Proteomes" id="UP001595839"/>
    </source>
</evidence>
<proteinExistence type="inferred from homology"/>
<dbReference type="InterPro" id="IPR052042">
    <property type="entry name" value="Tail_sheath_structural"/>
</dbReference>
<organism evidence="4 5">
    <name type="scientific">Streptomyces vulcanius</name>
    <dbReference type="NCBI Taxonomy" id="1441876"/>
    <lineage>
        <taxon>Bacteria</taxon>
        <taxon>Bacillati</taxon>
        <taxon>Actinomycetota</taxon>
        <taxon>Actinomycetes</taxon>
        <taxon>Kitasatosporales</taxon>
        <taxon>Streptomycetaceae</taxon>
        <taxon>Streptomyces</taxon>
    </lineage>
</organism>
<protein>
    <submittedName>
        <fullName evidence="4">Phage tail sheath subtilisin-like domain-containing protein</fullName>
    </submittedName>
</protein>
<dbReference type="RefSeq" id="WP_381167179.1">
    <property type="nucleotide sequence ID" value="NZ_JBHSFK010000017.1"/>
</dbReference>
<evidence type="ECO:0000256" key="2">
    <source>
        <dbReference type="SAM" id="MobiDB-lite"/>
    </source>
</evidence>
<reference evidence="5" key="1">
    <citation type="journal article" date="2019" name="Int. J. Syst. Evol. Microbiol.">
        <title>The Global Catalogue of Microorganisms (GCM) 10K type strain sequencing project: providing services to taxonomists for standard genome sequencing and annotation.</title>
        <authorList>
            <consortium name="The Broad Institute Genomics Platform"/>
            <consortium name="The Broad Institute Genome Sequencing Center for Infectious Disease"/>
            <person name="Wu L."/>
            <person name="Ma J."/>
        </authorList>
    </citation>
    <scope>NUCLEOTIDE SEQUENCE [LARGE SCALE GENOMIC DNA]</scope>
    <source>
        <strain evidence="5">CGMCC 4.7177</strain>
    </source>
</reference>
<evidence type="ECO:0000259" key="3">
    <source>
        <dbReference type="Pfam" id="PF04984"/>
    </source>
</evidence>
<dbReference type="Gene3D" id="3.40.50.11780">
    <property type="match status" value="2"/>
</dbReference>
<evidence type="ECO:0000313" key="4">
    <source>
        <dbReference type="EMBL" id="MFC4502837.1"/>
    </source>
</evidence>
<name>A0ABV9ASM9_9ACTN</name>
<feature type="compositionally biased region" description="Low complexity" evidence="2">
    <location>
        <begin position="260"/>
        <end position="282"/>
    </location>
</feature>
<keyword evidence="5" id="KW-1185">Reference proteome</keyword>
<feature type="region of interest" description="Disordered" evidence="2">
    <location>
        <begin position="182"/>
        <end position="282"/>
    </location>
</feature>
<comment type="caution">
    <text evidence="4">The sequence shown here is derived from an EMBL/GenBank/DDBJ whole genome shotgun (WGS) entry which is preliminary data.</text>
</comment>
<dbReference type="PANTHER" id="PTHR35861">
    <property type="match status" value="1"/>
</dbReference>
<dbReference type="InterPro" id="IPR035089">
    <property type="entry name" value="Phage_sheath_subtilisin"/>
</dbReference>
<dbReference type="Pfam" id="PF04984">
    <property type="entry name" value="Phage_sheath_1"/>
    <property type="match status" value="1"/>
</dbReference>
<dbReference type="Proteomes" id="UP001595839">
    <property type="component" value="Unassembled WGS sequence"/>
</dbReference>
<feature type="compositionally biased region" description="Low complexity" evidence="2">
    <location>
        <begin position="189"/>
        <end position="203"/>
    </location>
</feature>
<dbReference type="EMBL" id="JBHSFK010000017">
    <property type="protein sequence ID" value="MFC4502837.1"/>
    <property type="molecule type" value="Genomic_DNA"/>
</dbReference>
<feature type="domain" description="Tail sheath protein subtilisin-like" evidence="3">
    <location>
        <begin position="407"/>
        <end position="490"/>
    </location>
</feature>
<dbReference type="PANTHER" id="PTHR35861:SF1">
    <property type="entry name" value="PHAGE TAIL SHEATH PROTEIN"/>
    <property type="match status" value="1"/>
</dbReference>
<sequence length="615" mass="63106">MPASALGQQPLPGLTATAVAAEDPVQPLRTDVACFAGRTRRGPVATPVRVTDWAAFDAVFGGLDGALDLPYAVRGFFANGGTALWVLRAETAERAAASADWPAGAPSPFAPVAGCRVVAASEGGWADGTRVTVRHRPAGSGGPQALLRVDAPGEPPESYGWLPLGALPDAVAAGSRLIRLVPHGPTPTGPAAGPHAATWTGRAPNPPPTTGPAPDPRPPTTPTGPAADPHPPTTPTGPAPDSPPLTTPTEPAADPHRAITSTGRAPAARSATGRAGPAGPAAGVRTAVLAGGRPSPGAPDADGTLADGYADAVRAMGRLPEPALLALPDLDRCGVGAARRDELADLLVRECAAALDRLALLDPPLADGRDPVAATARAVAWLADLRERHDTAGLQACAVHWPPLRVPDPLAVVPPALRTVPASGHVAGLAARLDRERGAFATPANALLEDVVDLAQVLRPEQEAAVYASGANLLRCPPGRGPLVWGGRTAVPQERAEGVGKGWFIAHRRLLHRLVRAAHAVAEPLLFEPDTPGLRLLLVQGLTEVLLGMFEAGALAGERPAEAFRVRCDEGLNPAERTALGQVVCQVEVAPAAPMEFIAIRLVLGGRDRLEVVEP</sequence>
<feature type="compositionally biased region" description="Pro residues" evidence="2">
    <location>
        <begin position="204"/>
        <end position="246"/>
    </location>
</feature>
<gene>
    <name evidence="4" type="ORF">ACFPIH_25545</name>
</gene>